<dbReference type="AlphaFoldDB" id="A0A7G9FJ66"/>
<dbReference type="NCBIfam" id="TIGR00205">
    <property type="entry name" value="fliE"/>
    <property type="match status" value="1"/>
</dbReference>
<evidence type="ECO:0000256" key="5">
    <source>
        <dbReference type="NCBIfam" id="TIGR00205"/>
    </source>
</evidence>
<evidence type="ECO:0000256" key="1">
    <source>
        <dbReference type="ARBA" id="ARBA00004117"/>
    </source>
</evidence>
<organism evidence="6 7">
    <name type="scientific">Wujia chipingensis</name>
    <dbReference type="NCBI Taxonomy" id="2763670"/>
    <lineage>
        <taxon>Bacteria</taxon>
        <taxon>Bacillati</taxon>
        <taxon>Bacillota</taxon>
        <taxon>Clostridia</taxon>
        <taxon>Lachnospirales</taxon>
        <taxon>Lachnospiraceae</taxon>
        <taxon>Wujia</taxon>
    </lineage>
</organism>
<keyword evidence="7" id="KW-1185">Reference proteome</keyword>
<protein>
    <recommendedName>
        <fullName evidence="4 5">Flagellar hook-basal body complex protein FliE</fullName>
    </recommendedName>
</protein>
<dbReference type="PANTHER" id="PTHR34653:SF1">
    <property type="entry name" value="FLAGELLAR HOOK-BASAL BODY COMPLEX PROTEIN FLIE"/>
    <property type="match status" value="1"/>
</dbReference>
<dbReference type="GO" id="GO:0005198">
    <property type="term" value="F:structural molecule activity"/>
    <property type="evidence" value="ECO:0007669"/>
    <property type="project" value="UniProtKB-UniRule"/>
</dbReference>
<dbReference type="Proteomes" id="UP000515819">
    <property type="component" value="Chromosome"/>
</dbReference>
<comment type="similarity">
    <text evidence="2 4">Belongs to the FliE family.</text>
</comment>
<keyword evidence="3 4" id="KW-0975">Bacterial flagellum</keyword>
<gene>
    <name evidence="4 6" type="primary">fliE</name>
    <name evidence="6" type="ORF">H9Q76_07455</name>
</gene>
<sequence length="115" mass="12330">MAITPVSLFSDEWTTLNSIQSANSASSAERADKKASSSQGTAFDTFLNAAVDMYKEADSLQKSAESAEMSYALGYSDNIHDVAAAARKASISLQYTVKVTNAVVSAYKELMNMQL</sequence>
<dbReference type="HAMAP" id="MF_00724">
    <property type="entry name" value="FliE"/>
    <property type="match status" value="1"/>
</dbReference>
<dbReference type="GO" id="GO:0009425">
    <property type="term" value="C:bacterial-type flagellum basal body"/>
    <property type="evidence" value="ECO:0007669"/>
    <property type="project" value="UniProtKB-SubCell"/>
</dbReference>
<evidence type="ECO:0000256" key="4">
    <source>
        <dbReference type="HAMAP-Rule" id="MF_00724"/>
    </source>
</evidence>
<evidence type="ECO:0000256" key="3">
    <source>
        <dbReference type="ARBA" id="ARBA00023143"/>
    </source>
</evidence>
<evidence type="ECO:0000313" key="7">
    <source>
        <dbReference type="Proteomes" id="UP000515819"/>
    </source>
</evidence>
<dbReference type="EMBL" id="CP060632">
    <property type="protein sequence ID" value="QNL98597.1"/>
    <property type="molecule type" value="Genomic_DNA"/>
</dbReference>
<evidence type="ECO:0000313" key="6">
    <source>
        <dbReference type="EMBL" id="QNL98597.1"/>
    </source>
</evidence>
<dbReference type="PANTHER" id="PTHR34653">
    <property type="match status" value="1"/>
</dbReference>
<keyword evidence="6" id="KW-0969">Cilium</keyword>
<comment type="subcellular location">
    <subcellularLocation>
        <location evidence="1 4">Bacterial flagellum basal body</location>
    </subcellularLocation>
</comment>
<dbReference type="KEGG" id="wcp:H9Q76_07455"/>
<dbReference type="RefSeq" id="WP_021985359.1">
    <property type="nucleotide sequence ID" value="NZ_CP060632.1"/>
</dbReference>
<accession>A0A7G9FJ66</accession>
<dbReference type="GO" id="GO:0003774">
    <property type="term" value="F:cytoskeletal motor activity"/>
    <property type="evidence" value="ECO:0007669"/>
    <property type="project" value="InterPro"/>
</dbReference>
<dbReference type="Pfam" id="PF02049">
    <property type="entry name" value="FliE"/>
    <property type="match status" value="1"/>
</dbReference>
<dbReference type="InterPro" id="IPR001624">
    <property type="entry name" value="FliE"/>
</dbReference>
<reference evidence="6 7" key="1">
    <citation type="submission" date="2020-08" db="EMBL/GenBank/DDBJ databases">
        <authorList>
            <person name="Liu C."/>
            <person name="Sun Q."/>
        </authorList>
    </citation>
    <scope>NUCLEOTIDE SEQUENCE [LARGE SCALE GENOMIC DNA]</scope>
    <source>
        <strain evidence="6 7">NSJ-4</strain>
    </source>
</reference>
<name>A0A7G9FJ66_9FIRM</name>
<keyword evidence="6" id="KW-0282">Flagellum</keyword>
<evidence type="ECO:0000256" key="2">
    <source>
        <dbReference type="ARBA" id="ARBA00009272"/>
    </source>
</evidence>
<keyword evidence="6" id="KW-0966">Cell projection</keyword>
<proteinExistence type="inferred from homology"/>
<dbReference type="GO" id="GO:0071973">
    <property type="term" value="P:bacterial-type flagellum-dependent cell motility"/>
    <property type="evidence" value="ECO:0007669"/>
    <property type="project" value="InterPro"/>
</dbReference>